<evidence type="ECO:0000256" key="5">
    <source>
        <dbReference type="ARBA" id="ARBA00008391"/>
    </source>
</evidence>
<keyword evidence="7" id="KW-0963">Cytoplasm</keyword>
<evidence type="ECO:0000256" key="7">
    <source>
        <dbReference type="ARBA" id="ARBA00022490"/>
    </source>
</evidence>
<comment type="function">
    <text evidence="2">Catalyzes a salvage reaction resulting in the formation of AMP, that is energically less costly than de novo synthesis.</text>
</comment>
<evidence type="ECO:0000313" key="12">
    <source>
        <dbReference type="EMBL" id="CAB4676211.1"/>
    </source>
</evidence>
<dbReference type="FunFam" id="3.40.50.2020:FF:000021">
    <property type="entry name" value="Adenine phosphoribosyltransferase"/>
    <property type="match status" value="1"/>
</dbReference>
<dbReference type="InterPro" id="IPR050054">
    <property type="entry name" value="UPRTase/APRTase"/>
</dbReference>
<feature type="domain" description="Phosphoribosyltransferase" evidence="11">
    <location>
        <begin position="39"/>
        <end position="163"/>
    </location>
</feature>
<dbReference type="GO" id="GO:0006166">
    <property type="term" value="P:purine ribonucleoside salvage"/>
    <property type="evidence" value="ECO:0007669"/>
    <property type="project" value="UniProtKB-KW"/>
</dbReference>
<dbReference type="GO" id="GO:0002055">
    <property type="term" value="F:adenine binding"/>
    <property type="evidence" value="ECO:0007669"/>
    <property type="project" value="TreeGrafter"/>
</dbReference>
<evidence type="ECO:0000256" key="2">
    <source>
        <dbReference type="ARBA" id="ARBA00003968"/>
    </source>
</evidence>
<evidence type="ECO:0000256" key="9">
    <source>
        <dbReference type="ARBA" id="ARBA00022679"/>
    </source>
</evidence>
<dbReference type="GO" id="GO:0016208">
    <property type="term" value="F:AMP binding"/>
    <property type="evidence" value="ECO:0007669"/>
    <property type="project" value="TreeGrafter"/>
</dbReference>
<sequence>MNLQIAKSKIIDVLDYPKSGITFKDITPLLADSEAFSFVISKIIEELETIEVDYVAGVEARGFIIAAAIAIKMQKGFIPIRKPGKLPRKVVRREYQLEYGVDALEIHSDLIPANSKVLIVDDVLATGGTAIAAGELIRELGAIVAGFAFLFAIDGLAGETRISNSNLKVPIKILF</sequence>
<evidence type="ECO:0000256" key="3">
    <source>
        <dbReference type="ARBA" id="ARBA00004496"/>
    </source>
</evidence>
<accession>A0A6J6MPJ4</accession>
<dbReference type="Gene3D" id="3.40.50.2020">
    <property type="match status" value="1"/>
</dbReference>
<comment type="subcellular location">
    <subcellularLocation>
        <location evidence="3">Cytoplasm</location>
    </subcellularLocation>
</comment>
<evidence type="ECO:0000256" key="4">
    <source>
        <dbReference type="ARBA" id="ARBA00004659"/>
    </source>
</evidence>
<reference evidence="12" key="1">
    <citation type="submission" date="2020-05" db="EMBL/GenBank/DDBJ databases">
        <authorList>
            <person name="Chiriac C."/>
            <person name="Salcher M."/>
            <person name="Ghai R."/>
            <person name="Kavagutti S V."/>
        </authorList>
    </citation>
    <scope>NUCLEOTIDE SEQUENCE</scope>
</reference>
<dbReference type="AlphaFoldDB" id="A0A6J6MPJ4"/>
<name>A0A6J6MPJ4_9ZZZZ</name>
<protein>
    <recommendedName>
        <fullName evidence="6">adenine phosphoribosyltransferase</fullName>
        <ecNumber evidence="6">2.4.2.7</ecNumber>
    </recommendedName>
</protein>
<dbReference type="GO" id="GO:0003999">
    <property type="term" value="F:adenine phosphoribosyltransferase activity"/>
    <property type="evidence" value="ECO:0007669"/>
    <property type="project" value="UniProtKB-EC"/>
</dbReference>
<dbReference type="HAMAP" id="MF_00004">
    <property type="entry name" value="Aden_phosphoribosyltr"/>
    <property type="match status" value="1"/>
</dbReference>
<dbReference type="InterPro" id="IPR000836">
    <property type="entry name" value="PRTase_dom"/>
</dbReference>
<comment type="pathway">
    <text evidence="4">Purine metabolism; AMP biosynthesis via salvage pathway; AMP from adenine: step 1/1.</text>
</comment>
<dbReference type="InterPro" id="IPR005764">
    <property type="entry name" value="Ade_phspho_trans"/>
</dbReference>
<dbReference type="UniPathway" id="UPA00588">
    <property type="reaction ID" value="UER00646"/>
</dbReference>
<dbReference type="GO" id="GO:0005737">
    <property type="term" value="C:cytoplasm"/>
    <property type="evidence" value="ECO:0007669"/>
    <property type="project" value="UniProtKB-SubCell"/>
</dbReference>
<comment type="similarity">
    <text evidence="5">Belongs to the purine/pyrimidine phosphoribosyltransferase family.</text>
</comment>
<proteinExistence type="inferred from homology"/>
<dbReference type="NCBIfam" id="NF002636">
    <property type="entry name" value="PRK02304.1-5"/>
    <property type="match status" value="1"/>
</dbReference>
<keyword evidence="8" id="KW-0328">Glycosyltransferase</keyword>
<organism evidence="12">
    <name type="scientific">freshwater metagenome</name>
    <dbReference type="NCBI Taxonomy" id="449393"/>
    <lineage>
        <taxon>unclassified sequences</taxon>
        <taxon>metagenomes</taxon>
        <taxon>ecological metagenomes</taxon>
    </lineage>
</organism>
<dbReference type="PANTHER" id="PTHR32315">
    <property type="entry name" value="ADENINE PHOSPHORIBOSYLTRANSFERASE"/>
    <property type="match status" value="1"/>
</dbReference>
<dbReference type="CDD" id="cd06223">
    <property type="entry name" value="PRTases_typeI"/>
    <property type="match status" value="1"/>
</dbReference>
<evidence type="ECO:0000256" key="8">
    <source>
        <dbReference type="ARBA" id="ARBA00022676"/>
    </source>
</evidence>
<dbReference type="EMBL" id="CAEZWY010000113">
    <property type="protein sequence ID" value="CAB4676211.1"/>
    <property type="molecule type" value="Genomic_DNA"/>
</dbReference>
<dbReference type="PANTHER" id="PTHR32315:SF3">
    <property type="entry name" value="ADENINE PHOSPHORIBOSYLTRANSFERASE"/>
    <property type="match status" value="1"/>
</dbReference>
<keyword evidence="9" id="KW-0808">Transferase</keyword>
<dbReference type="NCBIfam" id="NF002634">
    <property type="entry name" value="PRK02304.1-3"/>
    <property type="match status" value="1"/>
</dbReference>
<evidence type="ECO:0000259" key="11">
    <source>
        <dbReference type="Pfam" id="PF00156"/>
    </source>
</evidence>
<evidence type="ECO:0000256" key="1">
    <source>
        <dbReference type="ARBA" id="ARBA00000868"/>
    </source>
</evidence>
<dbReference type="Pfam" id="PF00156">
    <property type="entry name" value="Pribosyltran"/>
    <property type="match status" value="1"/>
</dbReference>
<dbReference type="InterPro" id="IPR029057">
    <property type="entry name" value="PRTase-like"/>
</dbReference>
<dbReference type="GO" id="GO:0044209">
    <property type="term" value="P:AMP salvage"/>
    <property type="evidence" value="ECO:0007669"/>
    <property type="project" value="UniProtKB-UniPathway"/>
</dbReference>
<keyword evidence="10" id="KW-0660">Purine salvage</keyword>
<comment type="catalytic activity">
    <reaction evidence="1">
        <text>AMP + diphosphate = 5-phospho-alpha-D-ribose 1-diphosphate + adenine</text>
        <dbReference type="Rhea" id="RHEA:16609"/>
        <dbReference type="ChEBI" id="CHEBI:16708"/>
        <dbReference type="ChEBI" id="CHEBI:33019"/>
        <dbReference type="ChEBI" id="CHEBI:58017"/>
        <dbReference type="ChEBI" id="CHEBI:456215"/>
        <dbReference type="EC" id="2.4.2.7"/>
    </reaction>
</comment>
<evidence type="ECO:0000256" key="6">
    <source>
        <dbReference type="ARBA" id="ARBA00011893"/>
    </source>
</evidence>
<dbReference type="NCBIfam" id="TIGR01090">
    <property type="entry name" value="apt"/>
    <property type="match status" value="1"/>
</dbReference>
<dbReference type="GO" id="GO:0006168">
    <property type="term" value="P:adenine salvage"/>
    <property type="evidence" value="ECO:0007669"/>
    <property type="project" value="InterPro"/>
</dbReference>
<gene>
    <name evidence="12" type="ORF">UFOPK2312_00871</name>
</gene>
<evidence type="ECO:0000256" key="10">
    <source>
        <dbReference type="ARBA" id="ARBA00022726"/>
    </source>
</evidence>
<dbReference type="SUPFAM" id="SSF53271">
    <property type="entry name" value="PRTase-like"/>
    <property type="match status" value="1"/>
</dbReference>
<dbReference type="EC" id="2.4.2.7" evidence="6"/>